<name>A0ABS6KCX3_9FIRM</name>
<dbReference type="PANTHER" id="PTHR43649">
    <property type="entry name" value="ARABINOSE-BINDING PROTEIN-RELATED"/>
    <property type="match status" value="1"/>
</dbReference>
<dbReference type="InterPro" id="IPR050490">
    <property type="entry name" value="Bact_solute-bd_prot1"/>
</dbReference>
<dbReference type="EMBL" id="JAHQCX010000018">
    <property type="protein sequence ID" value="MBU9728349.1"/>
    <property type="molecule type" value="Genomic_DNA"/>
</dbReference>
<accession>A0ABS6KCX3</accession>
<keyword evidence="2" id="KW-0732">Signal</keyword>
<evidence type="ECO:0000313" key="3">
    <source>
        <dbReference type="EMBL" id="MBU9728349.1"/>
    </source>
</evidence>
<proteinExistence type="predicted"/>
<dbReference type="PROSITE" id="PS51257">
    <property type="entry name" value="PROKAR_LIPOPROTEIN"/>
    <property type="match status" value="1"/>
</dbReference>
<dbReference type="InterPro" id="IPR006059">
    <property type="entry name" value="SBP"/>
</dbReference>
<keyword evidence="4" id="KW-1185">Reference proteome</keyword>
<feature type="region of interest" description="Disordered" evidence="1">
    <location>
        <begin position="25"/>
        <end position="55"/>
    </location>
</feature>
<feature type="compositionally biased region" description="Low complexity" evidence="1">
    <location>
        <begin position="38"/>
        <end position="47"/>
    </location>
</feature>
<dbReference type="SUPFAM" id="SSF53850">
    <property type="entry name" value="Periplasmic binding protein-like II"/>
    <property type="match status" value="1"/>
</dbReference>
<organism evidence="3 4">
    <name type="scientific">Diplocloster modestus</name>
    <dbReference type="NCBI Taxonomy" id="2850322"/>
    <lineage>
        <taxon>Bacteria</taxon>
        <taxon>Bacillati</taxon>
        <taxon>Bacillota</taxon>
        <taxon>Clostridia</taxon>
        <taxon>Lachnospirales</taxon>
        <taxon>Lachnospiraceae</taxon>
        <taxon>Diplocloster</taxon>
    </lineage>
</organism>
<reference evidence="3 4" key="1">
    <citation type="submission" date="2021-06" db="EMBL/GenBank/DDBJ databases">
        <title>Description of novel taxa of the family Lachnospiraceae.</title>
        <authorList>
            <person name="Chaplin A.V."/>
            <person name="Sokolova S.R."/>
            <person name="Pikina A.P."/>
            <person name="Korzhanova M."/>
            <person name="Belova V."/>
            <person name="Korostin D."/>
            <person name="Efimov B.A."/>
        </authorList>
    </citation>
    <scope>NUCLEOTIDE SEQUENCE [LARGE SCALE GENOMIC DNA]</scope>
    <source>
        <strain evidence="3 4">ASD4241</strain>
    </source>
</reference>
<evidence type="ECO:0000313" key="4">
    <source>
        <dbReference type="Proteomes" id="UP001314681"/>
    </source>
</evidence>
<dbReference type="Proteomes" id="UP001314681">
    <property type="component" value="Unassembled WGS sequence"/>
</dbReference>
<dbReference type="PANTHER" id="PTHR43649:SF12">
    <property type="entry name" value="DIACETYLCHITOBIOSE BINDING PROTEIN DASA"/>
    <property type="match status" value="1"/>
</dbReference>
<feature type="chain" id="PRO_5045600288" evidence="2">
    <location>
        <begin position="24"/>
        <end position="464"/>
    </location>
</feature>
<sequence>MKLKRVMSLFIAAVMTCSLSACGGSGNEAPQTAKEEAAAGTPAAAPAQDKEESGGEVKTLSMLTFTEWYTDGWAALDKYINENADELGFKLDIQKIAGGSQGEEVVKARFATGDLPDIIQSYGAKWIDTQVNALDKMVDMESLPSESEYDSATMEEGGYRYDGKLYGMPIGTTSLLGVFYNKDVFEAAGVTEVPKDWQGFLDACEKIKAAGKIPVYYSGKDAWTLQCFSHFGFNKEVLDSGLSYTEFWNEMNTNKQHYADCAQFKDAIEKSKEMLDKGYVQETYLSDTYDMAQTALANGDTAMYINPSNVLDEIANKYPDAMDHIGGFALPLYEDSQNYTCLSLPGALGVTTSCKDVEAAKKAIDFISSSKAQQIYADGVAGVYLNKNVTCTLTPALQDLVDLMQNGKSIALWQGAGNNYGYGDFGAMVQDYYVGSKTVDDLLKAMDDETAKNAIAAGDANWNK</sequence>
<evidence type="ECO:0000256" key="1">
    <source>
        <dbReference type="SAM" id="MobiDB-lite"/>
    </source>
</evidence>
<protein>
    <submittedName>
        <fullName evidence="3">ABC transporter substrate-binding protein</fullName>
    </submittedName>
</protein>
<dbReference type="Gene3D" id="3.40.190.10">
    <property type="entry name" value="Periplasmic binding protein-like II"/>
    <property type="match status" value="2"/>
</dbReference>
<feature type="signal peptide" evidence="2">
    <location>
        <begin position="1"/>
        <end position="23"/>
    </location>
</feature>
<gene>
    <name evidence="3" type="ORF">KTH90_20300</name>
</gene>
<evidence type="ECO:0000256" key="2">
    <source>
        <dbReference type="SAM" id="SignalP"/>
    </source>
</evidence>
<comment type="caution">
    <text evidence="3">The sequence shown here is derived from an EMBL/GenBank/DDBJ whole genome shotgun (WGS) entry which is preliminary data.</text>
</comment>
<dbReference type="Pfam" id="PF01547">
    <property type="entry name" value="SBP_bac_1"/>
    <property type="match status" value="1"/>
</dbReference>
<dbReference type="RefSeq" id="WP_238727382.1">
    <property type="nucleotide sequence ID" value="NZ_JAHQCX010000018.1"/>
</dbReference>